<keyword evidence="2" id="KW-1185">Reference proteome</keyword>
<comment type="caution">
    <text evidence="1">The sequence shown here is derived from an EMBL/GenBank/DDBJ whole genome shotgun (WGS) entry which is preliminary data.</text>
</comment>
<sequence>MPYVARKKVSGSRCGFAIFFDVIDMELMLLKLNIVRIERIWSVEDPLAWCLVIKELEESRDADTFEMNEFDDIEALLKEQPMVMDEVDGDINVKFPTGGSRMGSSVSGREKS</sequence>
<proteinExistence type="predicted"/>
<name>A0AAD8NJX9_TARER</name>
<organism evidence="1 2">
    <name type="scientific">Tagetes erecta</name>
    <name type="common">African marigold</name>
    <dbReference type="NCBI Taxonomy" id="13708"/>
    <lineage>
        <taxon>Eukaryota</taxon>
        <taxon>Viridiplantae</taxon>
        <taxon>Streptophyta</taxon>
        <taxon>Embryophyta</taxon>
        <taxon>Tracheophyta</taxon>
        <taxon>Spermatophyta</taxon>
        <taxon>Magnoliopsida</taxon>
        <taxon>eudicotyledons</taxon>
        <taxon>Gunneridae</taxon>
        <taxon>Pentapetalae</taxon>
        <taxon>asterids</taxon>
        <taxon>campanulids</taxon>
        <taxon>Asterales</taxon>
        <taxon>Asteraceae</taxon>
        <taxon>Asteroideae</taxon>
        <taxon>Heliantheae alliance</taxon>
        <taxon>Tageteae</taxon>
        <taxon>Tagetes</taxon>
    </lineage>
</organism>
<evidence type="ECO:0000313" key="1">
    <source>
        <dbReference type="EMBL" id="KAK1410971.1"/>
    </source>
</evidence>
<dbReference type="Proteomes" id="UP001229421">
    <property type="component" value="Unassembled WGS sequence"/>
</dbReference>
<accession>A0AAD8NJX9</accession>
<evidence type="ECO:0000313" key="2">
    <source>
        <dbReference type="Proteomes" id="UP001229421"/>
    </source>
</evidence>
<dbReference type="AlphaFoldDB" id="A0AAD8NJX9"/>
<gene>
    <name evidence="1" type="ORF">QVD17_37514</name>
</gene>
<dbReference type="EMBL" id="JAUHHV010000010">
    <property type="protein sequence ID" value="KAK1410971.1"/>
    <property type="molecule type" value="Genomic_DNA"/>
</dbReference>
<reference evidence="1" key="1">
    <citation type="journal article" date="2023" name="bioRxiv">
        <title>Improved chromosome-level genome assembly for marigold (Tagetes erecta).</title>
        <authorList>
            <person name="Jiang F."/>
            <person name="Yuan L."/>
            <person name="Wang S."/>
            <person name="Wang H."/>
            <person name="Xu D."/>
            <person name="Wang A."/>
            <person name="Fan W."/>
        </authorList>
    </citation>
    <scope>NUCLEOTIDE SEQUENCE</scope>
    <source>
        <strain evidence="1">WSJ</strain>
        <tissue evidence="1">Leaf</tissue>
    </source>
</reference>
<protein>
    <submittedName>
        <fullName evidence="1">Uncharacterized protein</fullName>
    </submittedName>
</protein>